<keyword evidence="1" id="KW-0732">Signal</keyword>
<gene>
    <name evidence="2" type="ORF">CK503_12800</name>
</gene>
<reference evidence="2 3" key="1">
    <citation type="submission" date="2017-08" db="EMBL/GenBank/DDBJ databases">
        <title>Aliifodinibius alkalisoli sp. nov., isolated from saline alkaline soil.</title>
        <authorList>
            <person name="Liu D."/>
            <person name="Zhang G."/>
        </authorList>
    </citation>
    <scope>NUCLEOTIDE SEQUENCE [LARGE SCALE GENOMIC DNA]</scope>
    <source>
        <strain evidence="2 3">WN023</strain>
    </source>
</reference>
<dbReference type="AlphaFoldDB" id="A0A2A2G8W5"/>
<dbReference type="RefSeq" id="WP_095607222.1">
    <property type="nucleotide sequence ID" value="NZ_NSKE01000009.1"/>
</dbReference>
<accession>A0A2A2G8W5</accession>
<evidence type="ECO:0008006" key="4">
    <source>
        <dbReference type="Google" id="ProtNLM"/>
    </source>
</evidence>
<dbReference type="Proteomes" id="UP000218831">
    <property type="component" value="Unassembled WGS sequence"/>
</dbReference>
<sequence>MNKNISTFFLLFVTLLLVPMGSLLAQQNENGTDVNINVSAQVISSIEMITINSMNLSEVEPENNRISINPQNSTNAGKMIAIGNPNSEIRISYLEQRELTQPQRSETLIFNYEVAGNTEDDQSSAKILDRENRDFEFNEDGRFYLWIGGNVDISTASPGNYQGEFTIDIEYI</sequence>
<dbReference type="EMBL" id="NSKE01000009">
    <property type="protein sequence ID" value="PAU93295.1"/>
    <property type="molecule type" value="Genomic_DNA"/>
</dbReference>
<dbReference type="OrthoDB" id="824583at2"/>
<evidence type="ECO:0000313" key="2">
    <source>
        <dbReference type="EMBL" id="PAU93295.1"/>
    </source>
</evidence>
<name>A0A2A2G8W5_9BACT</name>
<evidence type="ECO:0000313" key="3">
    <source>
        <dbReference type="Proteomes" id="UP000218831"/>
    </source>
</evidence>
<organism evidence="2 3">
    <name type="scientific">Fodinibius salipaludis</name>
    <dbReference type="NCBI Taxonomy" id="2032627"/>
    <lineage>
        <taxon>Bacteria</taxon>
        <taxon>Pseudomonadati</taxon>
        <taxon>Balneolota</taxon>
        <taxon>Balneolia</taxon>
        <taxon>Balneolales</taxon>
        <taxon>Balneolaceae</taxon>
        <taxon>Fodinibius</taxon>
    </lineage>
</organism>
<evidence type="ECO:0000256" key="1">
    <source>
        <dbReference type="SAM" id="SignalP"/>
    </source>
</evidence>
<feature type="chain" id="PRO_5012606929" description="DUF4402 domain-containing protein" evidence="1">
    <location>
        <begin position="26"/>
        <end position="172"/>
    </location>
</feature>
<comment type="caution">
    <text evidence="2">The sequence shown here is derived from an EMBL/GenBank/DDBJ whole genome shotgun (WGS) entry which is preliminary data.</text>
</comment>
<protein>
    <recommendedName>
        <fullName evidence="4">DUF4402 domain-containing protein</fullName>
    </recommendedName>
</protein>
<keyword evidence="3" id="KW-1185">Reference proteome</keyword>
<feature type="signal peptide" evidence="1">
    <location>
        <begin position="1"/>
        <end position="25"/>
    </location>
</feature>
<proteinExistence type="predicted"/>